<keyword evidence="2" id="KW-1185">Reference proteome</keyword>
<reference evidence="2" key="1">
    <citation type="journal article" date="2022" name="Mol. Ecol. Resour.">
        <title>The genomes of chicory, endive, great burdock and yacon provide insights into Asteraceae palaeo-polyploidization history and plant inulin production.</title>
        <authorList>
            <person name="Fan W."/>
            <person name="Wang S."/>
            <person name="Wang H."/>
            <person name="Wang A."/>
            <person name="Jiang F."/>
            <person name="Liu H."/>
            <person name="Zhao H."/>
            <person name="Xu D."/>
            <person name="Zhang Y."/>
        </authorList>
    </citation>
    <scope>NUCLEOTIDE SEQUENCE [LARGE SCALE GENOMIC DNA]</scope>
    <source>
        <strain evidence="2">cv. Punajuju</strain>
    </source>
</reference>
<dbReference type="EMBL" id="CM042010">
    <property type="protein sequence ID" value="KAI3782248.1"/>
    <property type="molecule type" value="Genomic_DNA"/>
</dbReference>
<organism evidence="1 2">
    <name type="scientific">Cichorium intybus</name>
    <name type="common">Chicory</name>
    <dbReference type="NCBI Taxonomy" id="13427"/>
    <lineage>
        <taxon>Eukaryota</taxon>
        <taxon>Viridiplantae</taxon>
        <taxon>Streptophyta</taxon>
        <taxon>Embryophyta</taxon>
        <taxon>Tracheophyta</taxon>
        <taxon>Spermatophyta</taxon>
        <taxon>Magnoliopsida</taxon>
        <taxon>eudicotyledons</taxon>
        <taxon>Gunneridae</taxon>
        <taxon>Pentapetalae</taxon>
        <taxon>asterids</taxon>
        <taxon>campanulids</taxon>
        <taxon>Asterales</taxon>
        <taxon>Asteraceae</taxon>
        <taxon>Cichorioideae</taxon>
        <taxon>Cichorieae</taxon>
        <taxon>Cichoriinae</taxon>
        <taxon>Cichorium</taxon>
    </lineage>
</organism>
<proteinExistence type="predicted"/>
<name>A0ACB9GGD3_CICIN</name>
<gene>
    <name evidence="1" type="ORF">L2E82_12288</name>
</gene>
<accession>A0ACB9GGD3</accession>
<evidence type="ECO:0000313" key="1">
    <source>
        <dbReference type="EMBL" id="KAI3782248.1"/>
    </source>
</evidence>
<comment type="caution">
    <text evidence="1">The sequence shown here is derived from an EMBL/GenBank/DDBJ whole genome shotgun (WGS) entry which is preliminary data.</text>
</comment>
<protein>
    <submittedName>
        <fullName evidence="1">Uncharacterized protein</fullName>
    </submittedName>
</protein>
<sequence>MKHYVNWKLVLINEAIADVPRGMDLLERVGYELKEESEGMWAIMEATSNEKINPIKQAIYLLGPPKIETLPLTTAQSKVVEPEEVKTVERHPYDETVLSWNFKKLVENCQETRHQDNSYMKHRTMGVFFIIGGLILFLILLILIFAFRKSIRTAQLGKCVKRKDSCKAAKAYFSGKLQTVSYFSFRTLKEASKNFDECNLLGEGGFGPVYLGKLKDGRLVAIKKLSLKKSQQGEEEFLAEVRMITSIQHKNLLRLLGCCSEGPQRVLVYEYMKNRSLDLIIYGKTNQYLSWNMRFQIILGIARGLQYLHEESHLRIVHRDIKASNILLDGNFQPRIGDFGLARFFPENQAYLSATLAGTLGYTAPEYAIRGELSEKADIYSFGVLVLEIISCRKNTDLTLPSEMQYLPEYAWKLYERSKMIDLIDPRMQKDGFSVKDVMKTLHMALLCLQSHPNTRPAMSEIVAMLTWKVEMVKSPLKPTFLHHKQQTKGEISRETISDSFPSTLVTESPSLTQPPNSRDFSESFSKINEDIVIENGDL</sequence>
<dbReference type="Proteomes" id="UP001055811">
    <property type="component" value="Linkage Group LG02"/>
</dbReference>
<evidence type="ECO:0000313" key="2">
    <source>
        <dbReference type="Proteomes" id="UP001055811"/>
    </source>
</evidence>
<reference evidence="1 2" key="2">
    <citation type="journal article" date="2022" name="Mol. Ecol. Resour.">
        <title>The genomes of chicory, endive, great burdock and yacon provide insights into Asteraceae paleo-polyploidization history and plant inulin production.</title>
        <authorList>
            <person name="Fan W."/>
            <person name="Wang S."/>
            <person name="Wang H."/>
            <person name="Wang A."/>
            <person name="Jiang F."/>
            <person name="Liu H."/>
            <person name="Zhao H."/>
            <person name="Xu D."/>
            <person name="Zhang Y."/>
        </authorList>
    </citation>
    <scope>NUCLEOTIDE SEQUENCE [LARGE SCALE GENOMIC DNA]</scope>
    <source>
        <strain evidence="2">cv. Punajuju</strain>
        <tissue evidence="1">Leaves</tissue>
    </source>
</reference>